<protein>
    <submittedName>
        <fullName evidence="2">Uncharacterized protein</fullName>
    </submittedName>
</protein>
<evidence type="ECO:0000313" key="3">
    <source>
        <dbReference type="Proteomes" id="UP000507470"/>
    </source>
</evidence>
<evidence type="ECO:0000256" key="1">
    <source>
        <dbReference type="SAM" id="Coils"/>
    </source>
</evidence>
<accession>A0A6J8A996</accession>
<name>A0A6J8A996_MYTCO</name>
<sequence length="174" mass="19833">MVAVDEIRSDLDRFKQQNDERFMASNEKLDMLNRYIDNLEEEKKKLLEGKGYLKAEKDVLEVQSTILKTPEEPSTTPNQQQPQQGAFLGDSDIKLSAIWNYLKNYGEPRLVVSVISSNDIRTSMYGLIDHSLIKKALHHVASSAGSKICDIHFINEVYSFKSVSATYKMDIKNT</sequence>
<dbReference type="Proteomes" id="UP000507470">
    <property type="component" value="Unassembled WGS sequence"/>
</dbReference>
<evidence type="ECO:0000313" key="2">
    <source>
        <dbReference type="EMBL" id="CAC5363814.1"/>
    </source>
</evidence>
<keyword evidence="1" id="KW-0175">Coiled coil</keyword>
<feature type="coiled-coil region" evidence="1">
    <location>
        <begin position="22"/>
        <end position="56"/>
    </location>
</feature>
<dbReference type="EMBL" id="CACVKT020000911">
    <property type="protein sequence ID" value="CAC5363814.1"/>
    <property type="molecule type" value="Genomic_DNA"/>
</dbReference>
<gene>
    <name evidence="2" type="ORF">MCOR_5102</name>
</gene>
<organism evidence="2 3">
    <name type="scientific">Mytilus coruscus</name>
    <name type="common">Sea mussel</name>
    <dbReference type="NCBI Taxonomy" id="42192"/>
    <lineage>
        <taxon>Eukaryota</taxon>
        <taxon>Metazoa</taxon>
        <taxon>Spiralia</taxon>
        <taxon>Lophotrochozoa</taxon>
        <taxon>Mollusca</taxon>
        <taxon>Bivalvia</taxon>
        <taxon>Autobranchia</taxon>
        <taxon>Pteriomorphia</taxon>
        <taxon>Mytilida</taxon>
        <taxon>Mytiloidea</taxon>
        <taxon>Mytilidae</taxon>
        <taxon>Mytilinae</taxon>
        <taxon>Mytilus</taxon>
    </lineage>
</organism>
<reference evidence="2 3" key="1">
    <citation type="submission" date="2020-06" db="EMBL/GenBank/DDBJ databases">
        <authorList>
            <person name="Li R."/>
            <person name="Bekaert M."/>
        </authorList>
    </citation>
    <scope>NUCLEOTIDE SEQUENCE [LARGE SCALE GENOMIC DNA]</scope>
    <source>
        <strain evidence="3">wild</strain>
    </source>
</reference>
<dbReference type="AlphaFoldDB" id="A0A6J8A996"/>
<proteinExistence type="predicted"/>
<keyword evidence="3" id="KW-1185">Reference proteome</keyword>